<dbReference type="STRING" id="361077.A0A152A7B3"/>
<dbReference type="Gene3D" id="3.90.190.10">
    <property type="entry name" value="Protein tyrosine phosphatase superfamily"/>
    <property type="match status" value="1"/>
</dbReference>
<dbReference type="EMBL" id="LODT01000004">
    <property type="protein sequence ID" value="KYR02118.1"/>
    <property type="molecule type" value="Genomic_DNA"/>
</dbReference>
<evidence type="ECO:0000256" key="2">
    <source>
        <dbReference type="ARBA" id="ARBA00022912"/>
    </source>
</evidence>
<dbReference type="PANTHER" id="PTHR46274">
    <property type="entry name" value="PHOSPHATIDYLINOSITOL PHOSPHATASE"/>
    <property type="match status" value="1"/>
</dbReference>
<evidence type="ECO:0000256" key="3">
    <source>
        <dbReference type="SAM" id="Phobius"/>
    </source>
</evidence>
<dbReference type="InterPro" id="IPR020422">
    <property type="entry name" value="TYR_PHOSPHATASE_DUAL_dom"/>
</dbReference>
<evidence type="ECO:0000259" key="5">
    <source>
        <dbReference type="PROSITE" id="PS50056"/>
    </source>
</evidence>
<evidence type="ECO:0000256" key="1">
    <source>
        <dbReference type="ARBA" id="ARBA00022801"/>
    </source>
</evidence>
<keyword evidence="3" id="KW-1133">Transmembrane helix</keyword>
<feature type="transmembrane region" description="Helical" evidence="3">
    <location>
        <begin position="20"/>
        <end position="39"/>
    </location>
</feature>
<dbReference type="PROSITE" id="PS50054">
    <property type="entry name" value="TYR_PHOSPHATASE_DUAL"/>
    <property type="match status" value="1"/>
</dbReference>
<dbReference type="AlphaFoldDB" id="A0A152A7B3"/>
<feature type="domain" description="Tyrosine-protein phosphatase" evidence="4">
    <location>
        <begin position="75"/>
        <end position="219"/>
    </location>
</feature>
<accession>A0A152A7B3</accession>
<evidence type="ECO:0000313" key="7">
    <source>
        <dbReference type="Proteomes" id="UP000076078"/>
    </source>
</evidence>
<dbReference type="InterPro" id="IPR000387">
    <property type="entry name" value="Tyr_Pase_dom"/>
</dbReference>
<sequence>MSNTSNLININQTVGGYSLNQYLAVLVPLKLVVTLYLFYKAKLPLIYAKYFGRIFHYMTFPFITILQSAGLRGNLFDAVDDQVYLGAIQMYWNIPGLKMHGIKGVVNLCDEYQGPQKEYKKHDIDQLYVPVIDHYEPSVSEIRQCITFIQDQISLGHKVLVHCKAGRGRSGAVMICYVALTKKLSLIDAQKYLVEKRSKVRKSLYKQKSVIAFYNQYCK</sequence>
<protein>
    <submittedName>
        <fullName evidence="6">Phosphatidylinositol phosphatase</fullName>
    </submittedName>
</protein>
<dbReference type="GO" id="GO:0004721">
    <property type="term" value="F:phosphoprotein phosphatase activity"/>
    <property type="evidence" value="ECO:0007669"/>
    <property type="project" value="UniProtKB-KW"/>
</dbReference>
<dbReference type="SMART" id="SM00195">
    <property type="entry name" value="DSPc"/>
    <property type="match status" value="1"/>
</dbReference>
<gene>
    <name evidence="6" type="ORF">DLAC_00918</name>
</gene>
<dbReference type="PROSITE" id="PS00383">
    <property type="entry name" value="TYR_PHOSPHATASE_1"/>
    <property type="match status" value="1"/>
</dbReference>
<organism evidence="6 7">
    <name type="scientific">Tieghemostelium lacteum</name>
    <name type="common">Slime mold</name>
    <name type="synonym">Dictyostelium lacteum</name>
    <dbReference type="NCBI Taxonomy" id="361077"/>
    <lineage>
        <taxon>Eukaryota</taxon>
        <taxon>Amoebozoa</taxon>
        <taxon>Evosea</taxon>
        <taxon>Eumycetozoa</taxon>
        <taxon>Dictyostelia</taxon>
        <taxon>Dictyosteliales</taxon>
        <taxon>Raperosteliaceae</taxon>
        <taxon>Tieghemostelium</taxon>
    </lineage>
</organism>
<keyword evidence="3" id="KW-0472">Membrane</keyword>
<comment type="caution">
    <text evidence="6">The sequence shown here is derived from an EMBL/GenBank/DDBJ whole genome shotgun (WGS) entry which is preliminary data.</text>
</comment>
<dbReference type="InterPro" id="IPR016130">
    <property type="entry name" value="Tyr_Pase_AS"/>
</dbReference>
<dbReference type="InParanoid" id="A0A152A7B3"/>
<name>A0A152A7B3_TIELA</name>
<keyword evidence="7" id="KW-1185">Reference proteome</keyword>
<feature type="domain" description="Tyrosine specific protein phosphatases" evidence="5">
    <location>
        <begin position="140"/>
        <end position="208"/>
    </location>
</feature>
<keyword evidence="2" id="KW-0904">Protein phosphatase</keyword>
<dbReference type="PANTHER" id="PTHR46274:SF6">
    <property type="entry name" value="TYR_PHOSPHATASE_2 DOMAIN-CONTAINING PROTEIN"/>
    <property type="match status" value="1"/>
</dbReference>
<dbReference type="OMA" id="ICWIAYS"/>
<dbReference type="FunFam" id="3.90.190.10:FF:000157">
    <property type="entry name" value="Protein-tyrosine phosphatase"/>
    <property type="match status" value="1"/>
</dbReference>
<dbReference type="OrthoDB" id="273181at2759"/>
<reference evidence="6 7" key="1">
    <citation type="submission" date="2015-12" db="EMBL/GenBank/DDBJ databases">
        <title>Dictyostelia acquired genes for synthesis and detection of signals that induce cell-type specialization by lateral gene transfer from prokaryotes.</title>
        <authorList>
            <person name="Gloeckner G."/>
            <person name="Schaap P."/>
        </authorList>
    </citation>
    <scope>NUCLEOTIDE SEQUENCE [LARGE SCALE GENOMIC DNA]</scope>
    <source>
        <strain evidence="6 7">TK</strain>
    </source>
</reference>
<dbReference type="Pfam" id="PF00782">
    <property type="entry name" value="DSPc"/>
    <property type="match status" value="1"/>
</dbReference>
<evidence type="ECO:0000313" key="6">
    <source>
        <dbReference type="EMBL" id="KYR02118.1"/>
    </source>
</evidence>
<keyword evidence="3" id="KW-0812">Transmembrane</keyword>
<evidence type="ECO:0000259" key="4">
    <source>
        <dbReference type="PROSITE" id="PS50054"/>
    </source>
</evidence>
<proteinExistence type="predicted"/>
<dbReference type="PROSITE" id="PS50056">
    <property type="entry name" value="TYR_PHOSPHATASE_2"/>
    <property type="match status" value="1"/>
</dbReference>
<dbReference type="Proteomes" id="UP000076078">
    <property type="component" value="Unassembled WGS sequence"/>
</dbReference>
<keyword evidence="1" id="KW-0378">Hydrolase</keyword>
<dbReference type="SUPFAM" id="SSF52799">
    <property type="entry name" value="(Phosphotyrosine protein) phosphatases II"/>
    <property type="match status" value="1"/>
</dbReference>
<dbReference type="InterPro" id="IPR000340">
    <property type="entry name" value="Dual-sp_phosphatase_cat-dom"/>
</dbReference>
<dbReference type="InterPro" id="IPR029021">
    <property type="entry name" value="Prot-tyrosine_phosphatase-like"/>
</dbReference>